<dbReference type="GO" id="GO:0005829">
    <property type="term" value="C:cytosol"/>
    <property type="evidence" value="ECO:0007669"/>
    <property type="project" value="TreeGrafter"/>
</dbReference>
<dbReference type="InterPro" id="IPR050223">
    <property type="entry name" value="D-isomer_2-hydroxyacid_DH"/>
</dbReference>
<evidence type="ECO:0000256" key="1">
    <source>
        <dbReference type="ARBA" id="ARBA00005854"/>
    </source>
</evidence>
<dbReference type="OrthoDB" id="9991913at2759"/>
<dbReference type="PANTHER" id="PTHR10996:SF269">
    <property type="entry name" value="HYPOTHETICAL D-ISOMER SPECIFIC 2-HYDROXYACID DEHYDROGENASE (EUROFUNG)"/>
    <property type="match status" value="1"/>
</dbReference>
<dbReference type="CDD" id="cd12168">
    <property type="entry name" value="Mand_dh_like"/>
    <property type="match status" value="1"/>
</dbReference>
<dbReference type="Pfam" id="PF00389">
    <property type="entry name" value="2-Hacid_dh"/>
    <property type="match status" value="1"/>
</dbReference>
<feature type="domain" description="D-isomer specific 2-hydroxyacid dehydrogenase NAD-binding" evidence="6">
    <location>
        <begin position="125"/>
        <end position="300"/>
    </location>
</feature>
<reference evidence="7 8" key="1">
    <citation type="submission" date="2015-01" db="EMBL/GenBank/DDBJ databases">
        <title>The Genome Sequence of Exophiala xenobiotica CBS118157.</title>
        <authorList>
            <consortium name="The Broad Institute Genomics Platform"/>
            <person name="Cuomo C."/>
            <person name="de Hoog S."/>
            <person name="Gorbushina A."/>
            <person name="Stielow B."/>
            <person name="Teixiera M."/>
            <person name="Abouelleil A."/>
            <person name="Chapman S.B."/>
            <person name="Priest M."/>
            <person name="Young S.K."/>
            <person name="Wortman J."/>
            <person name="Nusbaum C."/>
            <person name="Birren B."/>
        </authorList>
    </citation>
    <scope>NUCLEOTIDE SEQUENCE [LARGE SCALE GENOMIC DNA]</scope>
    <source>
        <strain evidence="7 8">CBS 118157</strain>
    </source>
</reference>
<dbReference type="PROSITE" id="PS00671">
    <property type="entry name" value="D_2_HYDROXYACID_DH_3"/>
    <property type="match status" value="1"/>
</dbReference>
<evidence type="ECO:0000256" key="2">
    <source>
        <dbReference type="ARBA" id="ARBA00023002"/>
    </source>
</evidence>
<accession>A0A0D2EF65</accession>
<dbReference type="STRING" id="348802.A0A0D2EF65"/>
<keyword evidence="3" id="KW-0520">NAD</keyword>
<dbReference type="HOGENOM" id="CLU_019796_1_2_1"/>
<dbReference type="GeneID" id="25328352"/>
<proteinExistence type="inferred from homology"/>
<evidence type="ECO:0008006" key="9">
    <source>
        <dbReference type="Google" id="ProtNLM"/>
    </source>
</evidence>
<protein>
    <recommendedName>
        <fullName evidence="9">Glycerate-and formate-dehydrogenase</fullName>
    </recommendedName>
</protein>
<keyword evidence="8" id="KW-1185">Reference proteome</keyword>
<evidence type="ECO:0000259" key="6">
    <source>
        <dbReference type="Pfam" id="PF02826"/>
    </source>
</evidence>
<dbReference type="InterPro" id="IPR006140">
    <property type="entry name" value="D-isomer_DH_NAD-bd"/>
</dbReference>
<dbReference type="InterPro" id="IPR006139">
    <property type="entry name" value="D-isomer_2_OHA_DH_cat_dom"/>
</dbReference>
<dbReference type="SUPFAM" id="SSF52283">
    <property type="entry name" value="Formate/glycerate dehydrogenase catalytic domain-like"/>
    <property type="match status" value="1"/>
</dbReference>
<name>A0A0D2EF65_9EURO</name>
<evidence type="ECO:0000313" key="7">
    <source>
        <dbReference type="EMBL" id="KIW54053.1"/>
    </source>
</evidence>
<evidence type="ECO:0000259" key="5">
    <source>
        <dbReference type="Pfam" id="PF00389"/>
    </source>
</evidence>
<dbReference type="GO" id="GO:0051287">
    <property type="term" value="F:NAD binding"/>
    <property type="evidence" value="ECO:0007669"/>
    <property type="project" value="InterPro"/>
</dbReference>
<keyword evidence="2 4" id="KW-0560">Oxidoreductase</keyword>
<dbReference type="SUPFAM" id="SSF51735">
    <property type="entry name" value="NAD(P)-binding Rossmann-fold domains"/>
    <property type="match status" value="1"/>
</dbReference>
<feature type="domain" description="D-isomer specific 2-hydroxyacid dehydrogenase catalytic" evidence="5">
    <location>
        <begin position="20"/>
        <end position="332"/>
    </location>
</feature>
<dbReference type="FunFam" id="3.40.50.720:FF:000203">
    <property type="entry name" value="D-3-phosphoglycerate dehydrogenase (SerA)"/>
    <property type="match status" value="1"/>
</dbReference>
<sequence length="338" mass="37643">MATRKPLVVALGDPKYAGQEFLDEFKKDFDFEILPATNRKETQDLLPQLIARRGPVDAFIIRMGTPPYEPFNEDLLGSLLPHCKIITSASAGFNEFDVDWMTRNKIWFCNTRNAVAEATADMALFLILAVLRDTTRAEKGARSDSWKAGLVPCRDPTGMTLGIVGMGAIGKYTARKALAFNMRIHYYNRHRLSPEVEAEYHATYRPTLHSLLAQSDVVSLSCPLNRETTNLISKAEFAAMKHGSFLVNTSRGAVVDEEALIDALESGKITRAGLDVFCNEPNINPYFKTSNKIIAQPHMGGLTDVAFEKSERECFENIRSLWRTGRPVAPVNEVVDGL</sequence>
<dbReference type="AlphaFoldDB" id="A0A0D2EF65"/>
<dbReference type="GO" id="GO:0016618">
    <property type="term" value="F:hydroxypyruvate reductase [NAD(P)H] activity"/>
    <property type="evidence" value="ECO:0007669"/>
    <property type="project" value="TreeGrafter"/>
</dbReference>
<evidence type="ECO:0000256" key="4">
    <source>
        <dbReference type="RuleBase" id="RU003719"/>
    </source>
</evidence>
<dbReference type="EMBL" id="KN847320">
    <property type="protein sequence ID" value="KIW54053.1"/>
    <property type="molecule type" value="Genomic_DNA"/>
</dbReference>
<gene>
    <name evidence="7" type="ORF">PV05_06444</name>
</gene>
<dbReference type="InterPro" id="IPR036291">
    <property type="entry name" value="NAD(P)-bd_dom_sf"/>
</dbReference>
<dbReference type="PROSITE" id="PS00065">
    <property type="entry name" value="D_2_HYDROXYACID_DH_1"/>
    <property type="match status" value="1"/>
</dbReference>
<dbReference type="PANTHER" id="PTHR10996">
    <property type="entry name" value="2-HYDROXYACID DEHYDROGENASE-RELATED"/>
    <property type="match status" value="1"/>
</dbReference>
<evidence type="ECO:0000313" key="8">
    <source>
        <dbReference type="Proteomes" id="UP000054342"/>
    </source>
</evidence>
<dbReference type="Proteomes" id="UP000054342">
    <property type="component" value="Unassembled WGS sequence"/>
</dbReference>
<evidence type="ECO:0000256" key="3">
    <source>
        <dbReference type="ARBA" id="ARBA00023027"/>
    </source>
</evidence>
<comment type="similarity">
    <text evidence="1 4">Belongs to the D-isomer specific 2-hydroxyacid dehydrogenase family.</text>
</comment>
<dbReference type="GO" id="GO:0030267">
    <property type="term" value="F:glyoxylate reductase (NADPH) activity"/>
    <property type="evidence" value="ECO:0007669"/>
    <property type="project" value="TreeGrafter"/>
</dbReference>
<organism evidence="7 8">
    <name type="scientific">Exophiala xenobiotica</name>
    <dbReference type="NCBI Taxonomy" id="348802"/>
    <lineage>
        <taxon>Eukaryota</taxon>
        <taxon>Fungi</taxon>
        <taxon>Dikarya</taxon>
        <taxon>Ascomycota</taxon>
        <taxon>Pezizomycotina</taxon>
        <taxon>Eurotiomycetes</taxon>
        <taxon>Chaetothyriomycetidae</taxon>
        <taxon>Chaetothyriales</taxon>
        <taxon>Herpotrichiellaceae</taxon>
        <taxon>Exophiala</taxon>
    </lineage>
</organism>
<dbReference type="InterPro" id="IPR029753">
    <property type="entry name" value="D-isomer_DH_CS"/>
</dbReference>
<dbReference type="Pfam" id="PF02826">
    <property type="entry name" value="2-Hacid_dh_C"/>
    <property type="match status" value="1"/>
</dbReference>
<dbReference type="RefSeq" id="XP_013314637.1">
    <property type="nucleotide sequence ID" value="XM_013459183.1"/>
</dbReference>
<dbReference type="InterPro" id="IPR029752">
    <property type="entry name" value="D-isomer_DH_CS1"/>
</dbReference>
<dbReference type="Gene3D" id="3.40.50.720">
    <property type="entry name" value="NAD(P)-binding Rossmann-like Domain"/>
    <property type="match status" value="2"/>
</dbReference>